<dbReference type="SMART" id="SM00114">
    <property type="entry name" value="CARD"/>
    <property type="match status" value="2"/>
</dbReference>
<dbReference type="InterPro" id="IPR011029">
    <property type="entry name" value="DEATH-like_dom_sf"/>
</dbReference>
<dbReference type="SUPFAM" id="SSF47986">
    <property type="entry name" value="DEATH domain"/>
    <property type="match status" value="2"/>
</dbReference>
<reference evidence="4" key="3">
    <citation type="submission" date="2015-06" db="UniProtKB">
        <authorList>
            <consortium name="EnsemblMetazoa"/>
        </authorList>
    </citation>
    <scope>IDENTIFICATION</scope>
</reference>
<dbReference type="GO" id="GO:0002020">
    <property type="term" value="F:protease binding"/>
    <property type="evidence" value="ECO:0007669"/>
    <property type="project" value="InterPro"/>
</dbReference>
<accession>R7VKX4</accession>
<reference evidence="3 5" key="2">
    <citation type="journal article" date="2013" name="Nature">
        <title>Insights into bilaterian evolution from three spiralian genomes.</title>
        <authorList>
            <person name="Simakov O."/>
            <person name="Marletaz F."/>
            <person name="Cho S.J."/>
            <person name="Edsinger-Gonzales E."/>
            <person name="Havlak P."/>
            <person name="Hellsten U."/>
            <person name="Kuo D.H."/>
            <person name="Larsson T."/>
            <person name="Lv J."/>
            <person name="Arendt D."/>
            <person name="Savage R."/>
            <person name="Osoegawa K."/>
            <person name="de Jong P."/>
            <person name="Grimwood J."/>
            <person name="Chapman J.A."/>
            <person name="Shapiro H."/>
            <person name="Aerts A."/>
            <person name="Otillar R.P."/>
            <person name="Terry A.Y."/>
            <person name="Boore J.L."/>
            <person name="Grigoriev I.V."/>
            <person name="Lindberg D.R."/>
            <person name="Seaver E.C."/>
            <person name="Weisblat D.A."/>
            <person name="Putnam N.H."/>
            <person name="Rokhsar D.S."/>
        </authorList>
    </citation>
    <scope>NUCLEOTIDE SEQUENCE</scope>
    <source>
        <strain evidence="3 5">I ESC-2004</strain>
    </source>
</reference>
<gene>
    <name evidence="3" type="ORF">CAPTEDRAFT_218086</name>
</gene>
<dbReference type="EMBL" id="AMQN01017076">
    <property type="status" value="NOT_ANNOTATED_CDS"/>
    <property type="molecule type" value="Genomic_DNA"/>
</dbReference>
<dbReference type="GO" id="GO:0042981">
    <property type="term" value="P:regulation of apoptotic process"/>
    <property type="evidence" value="ECO:0007669"/>
    <property type="project" value="InterPro"/>
</dbReference>
<reference evidence="5" key="1">
    <citation type="submission" date="2012-12" db="EMBL/GenBank/DDBJ databases">
        <authorList>
            <person name="Hellsten U."/>
            <person name="Grimwood J."/>
            <person name="Chapman J.A."/>
            <person name="Shapiro H."/>
            <person name="Aerts A."/>
            <person name="Otillar R.P."/>
            <person name="Terry A.Y."/>
            <person name="Boore J.L."/>
            <person name="Simakov O."/>
            <person name="Marletaz F."/>
            <person name="Cho S.-J."/>
            <person name="Edsinger-Gonzales E."/>
            <person name="Havlak P."/>
            <person name="Kuo D.-H."/>
            <person name="Larsson T."/>
            <person name="Lv J."/>
            <person name="Arendt D."/>
            <person name="Savage R."/>
            <person name="Osoegawa K."/>
            <person name="de Jong P."/>
            <person name="Lindberg D.R."/>
            <person name="Seaver E.C."/>
            <person name="Weisblat D.A."/>
            <person name="Putnam N.H."/>
            <person name="Grigoriev I.V."/>
            <person name="Rokhsar D.S."/>
        </authorList>
    </citation>
    <scope>NUCLEOTIDE SEQUENCE</scope>
    <source>
        <strain evidence="5">I ESC-2004</strain>
    </source>
</reference>
<feature type="region of interest" description="Disordered" evidence="1">
    <location>
        <begin position="249"/>
        <end position="273"/>
    </location>
</feature>
<dbReference type="PANTHER" id="PTHR15034:SF5">
    <property type="entry name" value="DEATH DOMAIN-CONTAINING PROTEIN CRADD"/>
    <property type="match status" value="1"/>
</dbReference>
<dbReference type="AlphaFoldDB" id="R7VKX4"/>
<dbReference type="PROSITE" id="PS50209">
    <property type="entry name" value="CARD"/>
    <property type="match status" value="2"/>
</dbReference>
<dbReference type="STRING" id="283909.R7VKX4"/>
<dbReference type="InterPro" id="IPR001315">
    <property type="entry name" value="CARD"/>
</dbReference>
<dbReference type="HOGENOM" id="CLU_837422_0_0_1"/>
<feature type="compositionally biased region" description="Basic and acidic residues" evidence="1">
    <location>
        <begin position="249"/>
        <end position="265"/>
    </location>
</feature>
<dbReference type="InterPro" id="IPR037939">
    <property type="entry name" value="CRADD"/>
</dbReference>
<dbReference type="Pfam" id="PF00619">
    <property type="entry name" value="CARD"/>
    <property type="match status" value="2"/>
</dbReference>
<evidence type="ECO:0000313" key="5">
    <source>
        <dbReference type="Proteomes" id="UP000014760"/>
    </source>
</evidence>
<evidence type="ECO:0000313" key="3">
    <source>
        <dbReference type="EMBL" id="ELU17135.1"/>
    </source>
</evidence>
<dbReference type="PANTHER" id="PTHR15034">
    <property type="entry name" value="DEATH DOMAIN-CONTAINING PROTEIN CRADD"/>
    <property type="match status" value="1"/>
</dbReference>
<organism evidence="3">
    <name type="scientific">Capitella teleta</name>
    <name type="common">Polychaete worm</name>
    <dbReference type="NCBI Taxonomy" id="283909"/>
    <lineage>
        <taxon>Eukaryota</taxon>
        <taxon>Metazoa</taxon>
        <taxon>Spiralia</taxon>
        <taxon>Lophotrochozoa</taxon>
        <taxon>Annelida</taxon>
        <taxon>Polychaeta</taxon>
        <taxon>Sedentaria</taxon>
        <taxon>Scolecida</taxon>
        <taxon>Capitellidae</taxon>
        <taxon>Capitella</taxon>
    </lineage>
</organism>
<keyword evidence="5" id="KW-1185">Reference proteome</keyword>
<protein>
    <recommendedName>
        <fullName evidence="2">CARD domain-containing protein</fullName>
    </recommendedName>
</protein>
<dbReference type="EMBL" id="KB292691">
    <property type="protein sequence ID" value="ELU17135.1"/>
    <property type="molecule type" value="Genomic_DNA"/>
</dbReference>
<evidence type="ECO:0000313" key="4">
    <source>
        <dbReference type="EnsemblMetazoa" id="CapteP218086"/>
    </source>
</evidence>
<proteinExistence type="predicted"/>
<dbReference type="Proteomes" id="UP000014760">
    <property type="component" value="Unassembled WGS sequence"/>
</dbReference>
<feature type="region of interest" description="Disordered" evidence="1">
    <location>
        <begin position="91"/>
        <end position="121"/>
    </location>
</feature>
<evidence type="ECO:0000256" key="1">
    <source>
        <dbReference type="SAM" id="MobiDB-lite"/>
    </source>
</evidence>
<dbReference type="GO" id="GO:0070513">
    <property type="term" value="F:death domain binding"/>
    <property type="evidence" value="ECO:0007669"/>
    <property type="project" value="InterPro"/>
</dbReference>
<feature type="compositionally biased region" description="Low complexity" evidence="1">
    <location>
        <begin position="99"/>
        <end position="109"/>
    </location>
</feature>
<evidence type="ECO:0000259" key="2">
    <source>
        <dbReference type="PROSITE" id="PS50209"/>
    </source>
</evidence>
<feature type="domain" description="CARD" evidence="2">
    <location>
        <begin position="130"/>
        <end position="219"/>
    </location>
</feature>
<dbReference type="EMBL" id="AMQN01017075">
    <property type="status" value="NOT_ANNOTATED_CDS"/>
    <property type="molecule type" value="Genomic_DNA"/>
</dbReference>
<name>R7VKX4_CAPTE</name>
<feature type="compositionally biased region" description="Basic and acidic residues" evidence="1">
    <location>
        <begin position="112"/>
        <end position="121"/>
    </location>
</feature>
<dbReference type="Gene3D" id="1.10.533.10">
    <property type="entry name" value="Death Domain, Fas"/>
    <property type="match status" value="3"/>
</dbReference>
<sequence>MAAQRMVDALNRSSFWLMNELDYPLISESLIEENVISRNEAETMDAIKMRREQNKQFVDLLKNKSPHVFKKFMFVLQTAQPHLHEIISRTSDNFTDPNASASSAIAESETSQIERRSPKSRKEEIKMMHMSHEHKEVLTDRRDYLVNSISLHAMWSHLRECRIVTQVDEELIKHGHTRVQTIEALLDHLVKRPDADFNQFCSCLRKTNQGHIADELLQNSQQHDEPGADPNASVSSAIAQCETSPTKIKLDESGRRSPKSRREQIKIGQSTAAPQSVTMRMTDEHKAVLTDKRDYLVETISPDNLWTPLRTCRIVTESDEDRITVAPLKCTE</sequence>
<dbReference type="EnsemblMetazoa" id="CapteT218086">
    <property type="protein sequence ID" value="CapteP218086"/>
    <property type="gene ID" value="CapteG218086"/>
</dbReference>
<dbReference type="CDD" id="cd01671">
    <property type="entry name" value="CARD"/>
    <property type="match status" value="2"/>
</dbReference>
<feature type="domain" description="CARD" evidence="2">
    <location>
        <begin position="2"/>
        <end position="91"/>
    </location>
</feature>